<dbReference type="EMBL" id="AE016827">
    <property type="protein sequence ID" value="AAU38096.1"/>
    <property type="molecule type" value="Genomic_DNA"/>
</dbReference>
<dbReference type="InterPro" id="IPR000653">
    <property type="entry name" value="DegT/StrS_aminotransferase"/>
</dbReference>
<protein>
    <submittedName>
        <fullName evidence="6">WecE protein</fullName>
    </submittedName>
</protein>
<name>Q65SG4_MANSM</name>
<feature type="active site" description="Proton acceptor" evidence="3">
    <location>
        <position position="204"/>
    </location>
</feature>
<dbReference type="HOGENOM" id="CLU_033332_7_2_6"/>
<evidence type="ECO:0000256" key="4">
    <source>
        <dbReference type="PIRSR" id="PIRSR000390-2"/>
    </source>
</evidence>
<dbReference type="SUPFAM" id="SSF53383">
    <property type="entry name" value="PLP-dependent transferases"/>
    <property type="match status" value="1"/>
</dbReference>
<dbReference type="PANTHER" id="PTHR30244:SF34">
    <property type="entry name" value="DTDP-4-AMINO-4,6-DIDEOXYGALACTOSE TRANSAMINASE"/>
    <property type="match status" value="1"/>
</dbReference>
<evidence type="ECO:0000256" key="2">
    <source>
        <dbReference type="ARBA" id="ARBA00037999"/>
    </source>
</evidence>
<dbReference type="CDD" id="cd00616">
    <property type="entry name" value="AHBA_syn"/>
    <property type="match status" value="1"/>
</dbReference>
<keyword evidence="1 4" id="KW-0663">Pyridoxal phosphate</keyword>
<dbReference type="STRING" id="221988.MS1489"/>
<dbReference type="eggNOG" id="COG0399">
    <property type="taxonomic scope" value="Bacteria"/>
</dbReference>
<dbReference type="InterPro" id="IPR015422">
    <property type="entry name" value="PyrdxlP-dep_Trfase_small"/>
</dbReference>
<evidence type="ECO:0000313" key="7">
    <source>
        <dbReference type="Proteomes" id="UP000000607"/>
    </source>
</evidence>
<proteinExistence type="inferred from homology"/>
<dbReference type="AlphaFoldDB" id="Q65SG4"/>
<feature type="modified residue" description="N6-(pyridoxal phosphate)lysine" evidence="4">
    <location>
        <position position="204"/>
    </location>
</feature>
<gene>
    <name evidence="6" type="primary">wecE</name>
    <name evidence="6" type="ordered locus">MS1489</name>
</gene>
<dbReference type="GO" id="GO:0008483">
    <property type="term" value="F:transaminase activity"/>
    <property type="evidence" value="ECO:0007669"/>
    <property type="project" value="TreeGrafter"/>
</dbReference>
<dbReference type="Gene3D" id="3.40.640.10">
    <property type="entry name" value="Type I PLP-dependent aspartate aminotransferase-like (Major domain)"/>
    <property type="match status" value="1"/>
</dbReference>
<evidence type="ECO:0000256" key="5">
    <source>
        <dbReference type="RuleBase" id="RU004508"/>
    </source>
</evidence>
<dbReference type="InterPro" id="IPR015424">
    <property type="entry name" value="PyrdxlP-dep_Trfase"/>
</dbReference>
<dbReference type="Proteomes" id="UP000000607">
    <property type="component" value="Chromosome"/>
</dbReference>
<keyword evidence="7" id="KW-1185">Reference proteome</keyword>
<sequence length="412" mass="46001">MVGITDVFRFLTLYIKRFIMLNTAFEPWPSFTQEEADAVSRVILSNRVNYWTGTECREFEKEFAAYVGTKYAVSLTNGTVALDLALKALNIGAGDDVIVTSRTFLASASSIVTAGANPVFADVELDSQVISRRTIEAVLTPNTKAIICVHLAGWMCDMDPIMDLAKEKGIYVIEDCAQAHGAMYKGKSAGSIGHIAAWSFCQDKIMTTGGEGGMVTTNDKGLWNKMWSYKDHGKDFDTVYNKQHPPGFRWLHNSFGTNWRMMEVQAVIGRIQLTRMADWTAKRINNMERILNAFDGSPYFSVYRPNQDYVHAAYKCYVQVNPQALPAGWSRDRIMQVINEQGVPCYSGSCSEVYLEKAFDNTPWRPAKPLQNAKSLGETSLMFLVHPTLSEDSLVKTCAAITQVIHALSENK</sequence>
<dbReference type="GO" id="GO:0030170">
    <property type="term" value="F:pyridoxal phosphate binding"/>
    <property type="evidence" value="ECO:0007669"/>
    <property type="project" value="TreeGrafter"/>
</dbReference>
<dbReference type="PANTHER" id="PTHR30244">
    <property type="entry name" value="TRANSAMINASE"/>
    <property type="match status" value="1"/>
</dbReference>
<reference evidence="6 7" key="1">
    <citation type="journal article" date="2004" name="Nat. Biotechnol.">
        <title>The genome sequence of the capnophilic rumen bacterium Mannheimia succiniciproducens.</title>
        <authorList>
            <person name="Hong S.H."/>
            <person name="Kim J.S."/>
            <person name="Lee S.Y."/>
            <person name="In Y.H."/>
            <person name="Choi S.S."/>
            <person name="Rih J.-K."/>
            <person name="Kim C.H."/>
            <person name="Jeong H."/>
            <person name="Hur C.G."/>
            <person name="Kim J.J."/>
        </authorList>
    </citation>
    <scope>NUCLEOTIDE SEQUENCE [LARGE SCALE GENOMIC DNA]</scope>
    <source>
        <strain evidence="7">KCTC 0769BP / MBEL55E</strain>
    </source>
</reference>
<dbReference type="Gene3D" id="3.90.1150.10">
    <property type="entry name" value="Aspartate Aminotransferase, domain 1"/>
    <property type="match status" value="1"/>
</dbReference>
<dbReference type="KEGG" id="msu:MS1489"/>
<dbReference type="PIRSF" id="PIRSF000390">
    <property type="entry name" value="PLP_StrS"/>
    <property type="match status" value="1"/>
</dbReference>
<evidence type="ECO:0000256" key="1">
    <source>
        <dbReference type="ARBA" id="ARBA00022898"/>
    </source>
</evidence>
<comment type="similarity">
    <text evidence="2 5">Belongs to the DegT/DnrJ/EryC1 family.</text>
</comment>
<evidence type="ECO:0000313" key="6">
    <source>
        <dbReference type="EMBL" id="AAU38096.1"/>
    </source>
</evidence>
<dbReference type="InterPro" id="IPR015421">
    <property type="entry name" value="PyrdxlP-dep_Trfase_major"/>
</dbReference>
<accession>Q65SG4</accession>
<evidence type="ECO:0000256" key="3">
    <source>
        <dbReference type="PIRSR" id="PIRSR000390-1"/>
    </source>
</evidence>
<organism evidence="6 7">
    <name type="scientific">Mannheimia succiniciproducens (strain KCTC 0769BP / MBEL55E)</name>
    <dbReference type="NCBI Taxonomy" id="221988"/>
    <lineage>
        <taxon>Bacteria</taxon>
        <taxon>Pseudomonadati</taxon>
        <taxon>Pseudomonadota</taxon>
        <taxon>Gammaproteobacteria</taxon>
        <taxon>Pasteurellales</taxon>
        <taxon>Pasteurellaceae</taxon>
        <taxon>Basfia</taxon>
    </lineage>
</organism>
<dbReference type="GO" id="GO:0000271">
    <property type="term" value="P:polysaccharide biosynthetic process"/>
    <property type="evidence" value="ECO:0007669"/>
    <property type="project" value="TreeGrafter"/>
</dbReference>
<dbReference type="Pfam" id="PF01041">
    <property type="entry name" value="DegT_DnrJ_EryC1"/>
    <property type="match status" value="1"/>
</dbReference>